<evidence type="ECO:0000313" key="1">
    <source>
        <dbReference type="EMBL" id="AKF12812.1"/>
    </source>
</evidence>
<protein>
    <submittedName>
        <fullName evidence="1">Uncharacterized protein</fullName>
    </submittedName>
</protein>
<dbReference type="Proteomes" id="UP000221947">
    <property type="component" value="Segment"/>
</dbReference>
<sequence length="64" mass="7307">MSLISIEEYQKRMRDHYASLYKTGVACPHCDSELEWSGNGAFLTQPPKKQAYCTECTYSTLLIV</sequence>
<reference evidence="1 2" key="1">
    <citation type="submission" date="2015-04" db="EMBL/GenBank/DDBJ databases">
        <authorList>
            <person name="Schouten J.T."/>
            <person name="Crockett J.T."/>
            <person name="Hodson T.S."/>
            <person name="Hyde J.R."/>
            <person name="Smith T.A."/>
            <person name="Merrill B.D."/>
            <person name="Crook M.B."/>
            <person name="Griffitts J.S."/>
            <person name="Burnett S.H."/>
            <person name="Grose J.H."/>
            <person name="Breakwell D.P."/>
        </authorList>
    </citation>
    <scope>NUCLEOTIDE SEQUENCE [LARGE SCALE GENOMIC DNA]</scope>
</reference>
<name>A0A0F6YNW9_9CAUD</name>
<keyword evidence="2" id="KW-1185">Reference proteome</keyword>
<proteinExistence type="predicted"/>
<dbReference type="EMBL" id="KR052480">
    <property type="protein sequence ID" value="AKF12812.1"/>
    <property type="molecule type" value="Genomic_DNA"/>
</dbReference>
<accession>A0A0F6YNW9</accession>
<gene>
    <name evidence="1" type="ORF">PHIM7_267</name>
</gene>
<organism evidence="1 2">
    <name type="scientific">Sinorhizobium phage phiM7</name>
    <dbReference type="NCBI Taxonomy" id="1647403"/>
    <lineage>
        <taxon>Viruses</taxon>
        <taxon>Duplodnaviria</taxon>
        <taxon>Heunggongvirae</taxon>
        <taxon>Uroviricota</taxon>
        <taxon>Caudoviricetes</taxon>
        <taxon>Emdodecavirus</taxon>
        <taxon>Emdodecavirus M7</taxon>
    </lineage>
</organism>
<evidence type="ECO:0000313" key="2">
    <source>
        <dbReference type="Proteomes" id="UP000221947"/>
    </source>
</evidence>